<evidence type="ECO:0000313" key="3">
    <source>
        <dbReference type="Proteomes" id="UP000190787"/>
    </source>
</evidence>
<protein>
    <submittedName>
        <fullName evidence="2">Uncharacterized protein</fullName>
    </submittedName>
</protein>
<gene>
    <name evidence="2" type="ORF">BMI91_19535</name>
</gene>
<dbReference type="EMBL" id="MPZV01000006">
    <property type="protein sequence ID" value="OOY22476.1"/>
    <property type="molecule type" value="Genomic_DNA"/>
</dbReference>
<dbReference type="Proteomes" id="UP000190787">
    <property type="component" value="Unassembled WGS sequence"/>
</dbReference>
<keyword evidence="3" id="KW-1185">Reference proteome</keyword>
<name>A0ABX3MSA0_9RHOB</name>
<comment type="caution">
    <text evidence="2">The sequence shown here is derived from an EMBL/GenBank/DDBJ whole genome shotgun (WGS) entry which is preliminary data.</text>
</comment>
<evidence type="ECO:0000313" key="2">
    <source>
        <dbReference type="EMBL" id="OOY22476.1"/>
    </source>
</evidence>
<dbReference type="RefSeq" id="WP_078606331.1">
    <property type="nucleotide sequence ID" value="NZ_MPZV01000006.1"/>
</dbReference>
<evidence type="ECO:0000256" key="1">
    <source>
        <dbReference type="SAM" id="MobiDB-lite"/>
    </source>
</evidence>
<accession>A0ABX3MSA0</accession>
<feature type="region of interest" description="Disordered" evidence="1">
    <location>
        <begin position="113"/>
        <end position="138"/>
    </location>
</feature>
<proteinExistence type="predicted"/>
<sequence>MFNFMKKLKAKKQAPEARVASPRETMAFAMQVNDDIAAGRFEEERKSIMAAVNVAARERMERRRPKSRFDERLDALSDERMRHEAAGRRGMAAARAAMGKGDDMEINVEEFAMKSGAPLPEPAIKPRRVRERNSGRER</sequence>
<organism evidence="2 3">
    <name type="scientific">Thioclava sediminum</name>
    <dbReference type="NCBI Taxonomy" id="1915319"/>
    <lineage>
        <taxon>Bacteria</taxon>
        <taxon>Pseudomonadati</taxon>
        <taxon>Pseudomonadota</taxon>
        <taxon>Alphaproteobacteria</taxon>
        <taxon>Rhodobacterales</taxon>
        <taxon>Paracoccaceae</taxon>
        <taxon>Thioclava</taxon>
    </lineage>
</organism>
<reference evidence="2 3" key="1">
    <citation type="submission" date="2016-11" db="EMBL/GenBank/DDBJ databases">
        <title>A multilocus sequence analysis scheme for characterization of bacteria in the genus Thioclava.</title>
        <authorList>
            <person name="Liu Y."/>
            <person name="Shao Z."/>
        </authorList>
    </citation>
    <scope>NUCLEOTIDE SEQUENCE [LARGE SCALE GENOMIC DNA]</scope>
    <source>
        <strain evidence="2 3">TAW-CT134</strain>
    </source>
</reference>